<keyword evidence="6" id="KW-0012">Acyltransferase</keyword>
<evidence type="ECO:0000313" key="8">
    <source>
        <dbReference type="EMBL" id="THH42024.1"/>
    </source>
</evidence>
<evidence type="ECO:0000256" key="4">
    <source>
        <dbReference type="ARBA" id="ARBA00022679"/>
    </source>
</evidence>
<dbReference type="GO" id="GO:0009247">
    <property type="term" value="P:glycolipid biosynthetic process"/>
    <property type="evidence" value="ECO:0007669"/>
    <property type="project" value="UniProtKB-ARBA"/>
</dbReference>
<keyword evidence="5 7" id="KW-0472">Membrane</keyword>
<evidence type="ECO:0000256" key="1">
    <source>
        <dbReference type="ARBA" id="ARBA00004533"/>
    </source>
</evidence>
<dbReference type="AlphaFoldDB" id="A0A4S4NPP3"/>
<evidence type="ECO:0000256" key="7">
    <source>
        <dbReference type="SAM" id="Phobius"/>
    </source>
</evidence>
<keyword evidence="9" id="KW-1185">Reference proteome</keyword>
<comment type="caution">
    <text evidence="8">The sequence shown here is derived from an EMBL/GenBank/DDBJ whole genome shotgun (WGS) entry which is preliminary data.</text>
</comment>
<keyword evidence="7" id="KW-1133">Transmembrane helix</keyword>
<organism evidence="8 9">
    <name type="scientific">Neolewinella litorea</name>
    <dbReference type="NCBI Taxonomy" id="2562452"/>
    <lineage>
        <taxon>Bacteria</taxon>
        <taxon>Pseudomonadati</taxon>
        <taxon>Bacteroidota</taxon>
        <taxon>Saprospiria</taxon>
        <taxon>Saprospirales</taxon>
        <taxon>Lewinellaceae</taxon>
        <taxon>Neolewinella</taxon>
    </lineage>
</organism>
<keyword evidence="3" id="KW-0997">Cell inner membrane</keyword>
<dbReference type="Pfam" id="PF03279">
    <property type="entry name" value="Lip_A_acyltrans"/>
    <property type="match status" value="1"/>
</dbReference>
<dbReference type="RefSeq" id="WP_136457082.1">
    <property type="nucleotide sequence ID" value="NZ_SRSF01000001.1"/>
</dbReference>
<dbReference type="EMBL" id="SRSF01000001">
    <property type="protein sequence ID" value="THH42024.1"/>
    <property type="molecule type" value="Genomic_DNA"/>
</dbReference>
<evidence type="ECO:0000313" key="9">
    <source>
        <dbReference type="Proteomes" id="UP000308528"/>
    </source>
</evidence>
<dbReference type="GO" id="GO:0016746">
    <property type="term" value="F:acyltransferase activity"/>
    <property type="evidence" value="ECO:0007669"/>
    <property type="project" value="UniProtKB-KW"/>
</dbReference>
<dbReference type="Proteomes" id="UP000308528">
    <property type="component" value="Unassembled WGS sequence"/>
</dbReference>
<accession>A0A4S4NPP3</accession>
<evidence type="ECO:0000256" key="6">
    <source>
        <dbReference type="ARBA" id="ARBA00023315"/>
    </source>
</evidence>
<keyword evidence="7" id="KW-0812">Transmembrane</keyword>
<evidence type="ECO:0000256" key="3">
    <source>
        <dbReference type="ARBA" id="ARBA00022519"/>
    </source>
</evidence>
<evidence type="ECO:0008006" key="10">
    <source>
        <dbReference type="Google" id="ProtNLM"/>
    </source>
</evidence>
<dbReference type="PANTHER" id="PTHR30606:SF10">
    <property type="entry name" value="PHOSPHATIDYLINOSITOL MANNOSIDE ACYLTRANSFERASE"/>
    <property type="match status" value="1"/>
</dbReference>
<comment type="subcellular location">
    <subcellularLocation>
        <location evidence="1">Cell inner membrane</location>
    </subcellularLocation>
</comment>
<keyword evidence="4" id="KW-0808">Transferase</keyword>
<dbReference type="PANTHER" id="PTHR30606">
    <property type="entry name" value="LIPID A BIOSYNTHESIS LAUROYL ACYLTRANSFERASE"/>
    <property type="match status" value="1"/>
</dbReference>
<dbReference type="InterPro" id="IPR004960">
    <property type="entry name" value="LipA_acyltrans"/>
</dbReference>
<feature type="transmembrane region" description="Helical" evidence="7">
    <location>
        <begin position="6"/>
        <end position="31"/>
    </location>
</feature>
<dbReference type="OrthoDB" id="9801955at2"/>
<evidence type="ECO:0000256" key="5">
    <source>
        <dbReference type="ARBA" id="ARBA00023136"/>
    </source>
</evidence>
<dbReference type="GO" id="GO:0005886">
    <property type="term" value="C:plasma membrane"/>
    <property type="evidence" value="ECO:0007669"/>
    <property type="project" value="UniProtKB-SubCell"/>
</dbReference>
<protein>
    <recommendedName>
        <fullName evidence="10">Lipid A biosynthesis acyltransferase</fullName>
    </recommendedName>
</protein>
<keyword evidence="2" id="KW-1003">Cell membrane</keyword>
<proteinExistence type="predicted"/>
<sequence>MAYLLYYLVLLPLSYLPWPVLYGVASGLAWVNWHWVGYRREVVLDNLRGSLPDRSEAEIMALAKAYYSYFFETIVESIKLFSLSERAAVRRCRILNPEAVDHLRAEGRSFIAYGGHYSNWEIAGISFPSQLRGFTLMAIYAPLKDKVMDRLITANRQRTGVLMVPRSWVSDFYAHPPVSPTVDFFVADQAPSNARWEKLHWTTFLGRTTGFMAGPERYAVRYNRPVYYMTLRRERRGEYLAELIPVTDHPRREPQGFITEAFARQLEQEILRDPVPWLWSHRRWKREVPEEARQALREAPFLPAEYDRALREQDHPLP</sequence>
<gene>
    <name evidence="8" type="ORF">E4021_05440</name>
</gene>
<reference evidence="8 9" key="1">
    <citation type="submission" date="2019-04" db="EMBL/GenBank/DDBJ databases">
        <title>Lewinella litorea sp. nov., isolated from a marine sand.</title>
        <authorList>
            <person name="Yoon J.-H."/>
        </authorList>
    </citation>
    <scope>NUCLEOTIDE SEQUENCE [LARGE SCALE GENOMIC DNA]</scope>
    <source>
        <strain evidence="8 9">HSMS-39</strain>
    </source>
</reference>
<dbReference type="CDD" id="cd07984">
    <property type="entry name" value="LPLAT_LABLAT-like"/>
    <property type="match status" value="1"/>
</dbReference>
<name>A0A4S4NPP3_9BACT</name>
<evidence type="ECO:0000256" key="2">
    <source>
        <dbReference type="ARBA" id="ARBA00022475"/>
    </source>
</evidence>